<dbReference type="RefSeq" id="WP_106341696.1">
    <property type="nucleotide sequence ID" value="NZ_PVTZ01000002.1"/>
</dbReference>
<evidence type="ECO:0000256" key="1">
    <source>
        <dbReference type="SAM" id="MobiDB-lite"/>
    </source>
</evidence>
<reference evidence="2 3" key="1">
    <citation type="submission" date="2018-03" db="EMBL/GenBank/DDBJ databases">
        <title>Genomic Encyclopedia of Archaeal and Bacterial Type Strains, Phase II (KMG-II): from individual species to whole genera.</title>
        <authorList>
            <person name="Goeker M."/>
        </authorList>
    </citation>
    <scope>NUCLEOTIDE SEQUENCE [LARGE SCALE GENOMIC DNA]</scope>
    <source>
        <strain evidence="2 3">RHA1</strain>
    </source>
</reference>
<name>A0ABX5ES55_9BACL</name>
<protein>
    <recommendedName>
        <fullName evidence="4">Helix-turn-helix protein</fullName>
    </recommendedName>
</protein>
<evidence type="ECO:0008006" key="4">
    <source>
        <dbReference type="Google" id="ProtNLM"/>
    </source>
</evidence>
<organism evidence="2 3">
    <name type="scientific">Laceyella sediminis</name>
    <dbReference type="NCBI Taxonomy" id="573074"/>
    <lineage>
        <taxon>Bacteria</taxon>
        <taxon>Bacillati</taxon>
        <taxon>Bacillota</taxon>
        <taxon>Bacilli</taxon>
        <taxon>Bacillales</taxon>
        <taxon>Thermoactinomycetaceae</taxon>
        <taxon>Laceyella</taxon>
    </lineage>
</organism>
<feature type="region of interest" description="Disordered" evidence="1">
    <location>
        <begin position="127"/>
        <end position="167"/>
    </location>
</feature>
<dbReference type="EMBL" id="PVTZ01000002">
    <property type="protein sequence ID" value="PRZ16317.1"/>
    <property type="molecule type" value="Genomic_DNA"/>
</dbReference>
<proteinExistence type="predicted"/>
<evidence type="ECO:0000313" key="2">
    <source>
        <dbReference type="EMBL" id="PRZ16317.1"/>
    </source>
</evidence>
<dbReference type="Proteomes" id="UP000238836">
    <property type="component" value="Unassembled WGS sequence"/>
</dbReference>
<sequence length="321" mass="36838">MEKVIYAGDKTAMKELSLFESIDQFNKYYRRLKLTIISELRPTWVRILDKLFQCSAELIGVTFFRRMELATRAECGKTSLDDFLRYARKRGFLRTVRAQSPKGGKKKSGGDAHLIFVFVPMDDLLELPGKNKRQGTNNESKREPHREPSFGSRQQVENPCESKDDATKSASLSSSFFSRESINLKTDINVDGDLDETYADNTIPKEVIRALVPISRKANVINRIWSKIRLAFKNSHIENKDVYSLDHILAHNEYILDQLVRRIKAVVNAEKTGKARDFFALLYWHVSQVFQAVAEEQAAAVRRSIAQSYGFGNFPMRRVFS</sequence>
<keyword evidence="3" id="KW-1185">Reference proteome</keyword>
<gene>
    <name evidence="2" type="ORF">CLV36_10225</name>
</gene>
<evidence type="ECO:0000313" key="3">
    <source>
        <dbReference type="Proteomes" id="UP000238836"/>
    </source>
</evidence>
<comment type="caution">
    <text evidence="2">The sequence shown here is derived from an EMBL/GenBank/DDBJ whole genome shotgun (WGS) entry which is preliminary data.</text>
</comment>
<feature type="compositionally biased region" description="Basic and acidic residues" evidence="1">
    <location>
        <begin position="139"/>
        <end position="148"/>
    </location>
</feature>
<accession>A0ABX5ES55</accession>